<gene>
    <name evidence="2" type="ORF">EVA_15701</name>
</gene>
<feature type="region of interest" description="Disordered" evidence="1">
    <location>
        <begin position="80"/>
        <end position="103"/>
    </location>
</feature>
<evidence type="ECO:0000313" key="2">
    <source>
        <dbReference type="EMBL" id="EJW96187.1"/>
    </source>
</evidence>
<accession>J9G303</accession>
<dbReference type="Pfam" id="PF00300">
    <property type="entry name" value="His_Phos_1"/>
    <property type="match status" value="1"/>
</dbReference>
<proteinExistence type="predicted"/>
<name>J9G303_9ZZZZ</name>
<sequence length="103" mass="11451">METVEEMIDRATTWLDALSREHLGEDIDILVVTHGLFARCILAAAAQTGIQAVGRLQNCEMREVFLQNDHPFRETLTQAENPKEKTVANPMTAGDVLTNGQEN</sequence>
<evidence type="ECO:0008006" key="3">
    <source>
        <dbReference type="Google" id="ProtNLM"/>
    </source>
</evidence>
<protein>
    <recommendedName>
        <fullName evidence="3">Phosphoglycerate mutase family protein</fullName>
    </recommendedName>
</protein>
<dbReference type="Gene3D" id="3.40.50.1240">
    <property type="entry name" value="Phosphoglycerate mutase-like"/>
    <property type="match status" value="1"/>
</dbReference>
<dbReference type="SUPFAM" id="SSF53254">
    <property type="entry name" value="Phosphoglycerate mutase-like"/>
    <property type="match status" value="1"/>
</dbReference>
<dbReference type="AlphaFoldDB" id="J9G303"/>
<organism evidence="2">
    <name type="scientific">gut metagenome</name>
    <dbReference type="NCBI Taxonomy" id="749906"/>
    <lineage>
        <taxon>unclassified sequences</taxon>
        <taxon>metagenomes</taxon>
        <taxon>organismal metagenomes</taxon>
    </lineage>
</organism>
<reference evidence="2" key="1">
    <citation type="journal article" date="2012" name="PLoS ONE">
        <title>Gene sets for utilization of primary and secondary nutrition supplies in the distal gut of endangered iberian lynx.</title>
        <authorList>
            <person name="Alcaide M."/>
            <person name="Messina E."/>
            <person name="Richter M."/>
            <person name="Bargiela R."/>
            <person name="Peplies J."/>
            <person name="Huws S.A."/>
            <person name="Newbold C.J."/>
            <person name="Golyshin P.N."/>
            <person name="Simon M.A."/>
            <person name="Lopez G."/>
            <person name="Yakimov M.M."/>
            <person name="Ferrer M."/>
        </authorList>
    </citation>
    <scope>NUCLEOTIDE SEQUENCE</scope>
</reference>
<dbReference type="InterPro" id="IPR029033">
    <property type="entry name" value="His_PPase_superfam"/>
</dbReference>
<dbReference type="InterPro" id="IPR013078">
    <property type="entry name" value="His_Pase_superF_clade-1"/>
</dbReference>
<dbReference type="EMBL" id="AMCI01005410">
    <property type="protein sequence ID" value="EJW96187.1"/>
    <property type="molecule type" value="Genomic_DNA"/>
</dbReference>
<comment type="caution">
    <text evidence="2">The sequence shown here is derived from an EMBL/GenBank/DDBJ whole genome shotgun (WGS) entry which is preliminary data.</text>
</comment>
<evidence type="ECO:0000256" key="1">
    <source>
        <dbReference type="SAM" id="MobiDB-lite"/>
    </source>
</evidence>